<reference evidence="2 3" key="1">
    <citation type="submission" date="2021-06" db="EMBL/GenBank/DDBJ databases">
        <authorList>
            <person name="Palmer J.M."/>
        </authorList>
    </citation>
    <scope>NUCLEOTIDE SEQUENCE [LARGE SCALE GENOMIC DNA]</scope>
    <source>
        <strain evidence="3">if_2019</strain>
        <tissue evidence="2">Muscle</tissue>
    </source>
</reference>
<dbReference type="Proteomes" id="UP001482620">
    <property type="component" value="Unassembled WGS sequence"/>
</dbReference>
<proteinExistence type="predicted"/>
<comment type="caution">
    <text evidence="2">The sequence shown here is derived from an EMBL/GenBank/DDBJ whole genome shotgun (WGS) entry which is preliminary data.</text>
</comment>
<evidence type="ECO:0000313" key="3">
    <source>
        <dbReference type="Proteomes" id="UP001482620"/>
    </source>
</evidence>
<organism evidence="2 3">
    <name type="scientific">Ilyodon furcidens</name>
    <name type="common">goldbreast splitfin</name>
    <dbReference type="NCBI Taxonomy" id="33524"/>
    <lineage>
        <taxon>Eukaryota</taxon>
        <taxon>Metazoa</taxon>
        <taxon>Chordata</taxon>
        <taxon>Craniata</taxon>
        <taxon>Vertebrata</taxon>
        <taxon>Euteleostomi</taxon>
        <taxon>Actinopterygii</taxon>
        <taxon>Neopterygii</taxon>
        <taxon>Teleostei</taxon>
        <taxon>Neoteleostei</taxon>
        <taxon>Acanthomorphata</taxon>
        <taxon>Ovalentaria</taxon>
        <taxon>Atherinomorphae</taxon>
        <taxon>Cyprinodontiformes</taxon>
        <taxon>Goodeidae</taxon>
        <taxon>Ilyodon</taxon>
    </lineage>
</organism>
<dbReference type="EMBL" id="JAHRIQ010015395">
    <property type="protein sequence ID" value="MEQ2226511.1"/>
    <property type="molecule type" value="Genomic_DNA"/>
</dbReference>
<protein>
    <submittedName>
        <fullName evidence="2">Uncharacterized protein</fullName>
    </submittedName>
</protein>
<accession>A0ABV0T292</accession>
<name>A0ABV0T292_9TELE</name>
<sequence>MYISKLLTPYSPPRPQGSSDRGLLIIPGSRLKVCVLDPGPWKPVDCLKSLKTTERCDWMKQHLFQASDDIGCESALQK</sequence>
<evidence type="ECO:0000313" key="2">
    <source>
        <dbReference type="EMBL" id="MEQ2226511.1"/>
    </source>
</evidence>
<evidence type="ECO:0000256" key="1">
    <source>
        <dbReference type="SAM" id="MobiDB-lite"/>
    </source>
</evidence>
<feature type="region of interest" description="Disordered" evidence="1">
    <location>
        <begin position="1"/>
        <end position="21"/>
    </location>
</feature>
<gene>
    <name evidence="2" type="ORF">ILYODFUR_028178</name>
</gene>
<keyword evidence="3" id="KW-1185">Reference proteome</keyword>